<dbReference type="PANTHER" id="PTHR11361">
    <property type="entry name" value="DNA MISMATCH REPAIR PROTEIN MUTS FAMILY MEMBER"/>
    <property type="match status" value="1"/>
</dbReference>
<keyword evidence="13" id="KW-1185">Reference proteome</keyword>
<dbReference type="Gene3D" id="1.10.1420.10">
    <property type="match status" value="2"/>
</dbReference>
<dbReference type="GO" id="GO:0140664">
    <property type="term" value="F:ATP-dependent DNA damage sensor activity"/>
    <property type="evidence" value="ECO:0007669"/>
    <property type="project" value="InterPro"/>
</dbReference>
<dbReference type="SUPFAM" id="SSF48334">
    <property type="entry name" value="DNA repair protein MutS, domain III"/>
    <property type="match status" value="1"/>
</dbReference>
<dbReference type="EMBL" id="JAHQCW010000002">
    <property type="protein sequence ID" value="MBU9735347.1"/>
    <property type="molecule type" value="Genomic_DNA"/>
</dbReference>
<dbReference type="InterPro" id="IPR036678">
    <property type="entry name" value="MutS_con_dom_sf"/>
</dbReference>
<keyword evidence="5 9" id="KW-0067">ATP-binding</keyword>
<dbReference type="GO" id="GO:0005524">
    <property type="term" value="F:ATP binding"/>
    <property type="evidence" value="ECO:0007669"/>
    <property type="project" value="UniProtKB-UniRule"/>
</dbReference>
<dbReference type="PROSITE" id="PS00486">
    <property type="entry name" value="DNA_MISMATCH_REPAIR_2"/>
    <property type="match status" value="1"/>
</dbReference>
<dbReference type="RefSeq" id="WP_158344341.1">
    <property type="nucleotide sequence ID" value="NZ_JAHQCW010000002.1"/>
</dbReference>
<keyword evidence="3 9" id="KW-0547">Nucleotide-binding</keyword>
<evidence type="ECO:0000256" key="2">
    <source>
        <dbReference type="ARBA" id="ARBA00021982"/>
    </source>
</evidence>
<sequence length="879" mass="99891">MAELTPMMQQYVKTKEEYQDCILFYRLGDFYEMFFEDALTASRELEITLTGKDCGLEERAPMCGIPYHAVEGYLTKLVKKGYKVAICEQVEDPKMAKGLVKREVVRIVTPGTNFNTQTLDESKNNYLMCIVYLDEKYGVSVSDITTGEFLVTELDTDRKLIDEIHKYMPSEIICNDSFYVSGMDLEDLQNRLGITIYSQDAWYFDDEKCIRVLKEHFRVGSLDGLGLKDYDCGVIAAGAMLQYLYETQKTTLQHMTTLTPYATGKFMVIDSSTRRNLELVETMREKQKKGSLLWVLDKTKTAMGARMLRSYIEQPLINGKEIEKRLSAIEELNQNAITREEIREYLNPVYDLERLISKISYKTAGPRDLNAFAGSLYMLPHIKFLLKNLQAPLLQEIYEEIDELSDLYDLVKSSIQEEPPITIREGGIIRDGYNEEVDKLRHAKTEGKNWLADLEAREKEKSGIKNLKIKFNKVFGYYLEVTNSYKDMVPDYFVRKQTMANAERYITPELKELEDMILGAEDKLTVLEYNLFCQVRDRIAQEVVRIQTTARAVAKIDVFASLALVAERNHYVRPKVNQKGIIDIKDGRHPVVERMIANDMFIPNDTYLDHKDKRISIITGPNMAGKSTYMRQAALIVLMAQIGSFVPAKSANIGIVDRIFTRVGASDDLASGQSTFMVEMTEVANILRNATSDSLLILDEIGRGTSTFDGLSIAWAVVEYISNPKLLGAKTLFATHYHELTELEGKLNNVNNYCIAVKEKGDDIVFLRKIVKGGADKSYGIQVAKLAGVPDLVIERAKELVEELSDADITAKARDIAVSSGGFISESLHSMDVEQMSLFDTVRDDDIILELRDIDISTLTPIDALNTIYRLQNKIKNRW</sequence>
<dbReference type="Pfam" id="PF00488">
    <property type="entry name" value="MutS_V"/>
    <property type="match status" value="1"/>
</dbReference>
<dbReference type="Gene3D" id="3.30.420.110">
    <property type="entry name" value="MutS, connector domain"/>
    <property type="match status" value="1"/>
</dbReference>
<evidence type="ECO:0000256" key="9">
    <source>
        <dbReference type="HAMAP-Rule" id="MF_00096"/>
    </source>
</evidence>
<feature type="binding site" evidence="9">
    <location>
        <begin position="620"/>
        <end position="627"/>
    </location>
    <ligand>
        <name>ATP</name>
        <dbReference type="ChEBI" id="CHEBI:30616"/>
    </ligand>
</feature>
<comment type="similarity">
    <text evidence="1 9 10">Belongs to the DNA mismatch repair MutS family.</text>
</comment>
<keyword evidence="4 9" id="KW-0227">DNA damage</keyword>
<dbReference type="GO" id="GO:0006298">
    <property type="term" value="P:mismatch repair"/>
    <property type="evidence" value="ECO:0007669"/>
    <property type="project" value="UniProtKB-UniRule"/>
</dbReference>
<dbReference type="HAMAP" id="MF_00096">
    <property type="entry name" value="MutS"/>
    <property type="match status" value="1"/>
</dbReference>
<evidence type="ECO:0000256" key="7">
    <source>
        <dbReference type="ARBA" id="ARBA00023204"/>
    </source>
</evidence>
<accession>A0A949N9G8</accession>
<comment type="function">
    <text evidence="8 9">This protein is involved in the repair of mismatches in DNA. It is possible that it carries out the mismatch recognition step. This protein has a weak ATPase activity.</text>
</comment>
<dbReference type="Pfam" id="PF05190">
    <property type="entry name" value="MutS_IV"/>
    <property type="match status" value="1"/>
</dbReference>
<dbReference type="Gene3D" id="3.40.50.300">
    <property type="entry name" value="P-loop containing nucleotide triphosphate hydrolases"/>
    <property type="match status" value="1"/>
</dbReference>
<dbReference type="Proteomes" id="UP000712157">
    <property type="component" value="Unassembled WGS sequence"/>
</dbReference>
<evidence type="ECO:0000256" key="5">
    <source>
        <dbReference type="ARBA" id="ARBA00022840"/>
    </source>
</evidence>
<keyword evidence="6 9" id="KW-0238">DNA-binding</keyword>
<comment type="caution">
    <text evidence="12">The sequence shown here is derived from an EMBL/GenBank/DDBJ whole genome shotgun (WGS) entry which is preliminary data.</text>
</comment>
<dbReference type="SMART" id="SM00533">
    <property type="entry name" value="MUTSd"/>
    <property type="match status" value="1"/>
</dbReference>
<dbReference type="InterPro" id="IPR005748">
    <property type="entry name" value="DNA_mismatch_repair_MutS"/>
</dbReference>
<dbReference type="FunFam" id="3.40.1170.10:FF:000001">
    <property type="entry name" value="DNA mismatch repair protein MutS"/>
    <property type="match status" value="1"/>
</dbReference>
<dbReference type="PIRSF" id="PIRSF037677">
    <property type="entry name" value="DNA_mis_repair_Msh6"/>
    <property type="match status" value="1"/>
</dbReference>
<evidence type="ECO:0000259" key="11">
    <source>
        <dbReference type="PROSITE" id="PS00486"/>
    </source>
</evidence>
<dbReference type="InterPro" id="IPR036187">
    <property type="entry name" value="DNA_mismatch_repair_MutS_sf"/>
</dbReference>
<evidence type="ECO:0000313" key="13">
    <source>
        <dbReference type="Proteomes" id="UP000712157"/>
    </source>
</evidence>
<dbReference type="GO" id="GO:0005829">
    <property type="term" value="C:cytosol"/>
    <property type="evidence" value="ECO:0007669"/>
    <property type="project" value="TreeGrafter"/>
</dbReference>
<dbReference type="SMART" id="SM00534">
    <property type="entry name" value="MUTSac"/>
    <property type="match status" value="1"/>
</dbReference>
<dbReference type="InterPro" id="IPR007695">
    <property type="entry name" value="DNA_mismatch_repair_MutS-lik_N"/>
</dbReference>
<evidence type="ECO:0000256" key="10">
    <source>
        <dbReference type="RuleBase" id="RU003756"/>
    </source>
</evidence>
<dbReference type="InterPro" id="IPR000432">
    <property type="entry name" value="DNA_mismatch_repair_MutS_C"/>
</dbReference>
<dbReference type="SUPFAM" id="SSF52540">
    <property type="entry name" value="P-loop containing nucleoside triphosphate hydrolases"/>
    <property type="match status" value="1"/>
</dbReference>
<dbReference type="InterPro" id="IPR045076">
    <property type="entry name" value="MutS"/>
</dbReference>
<dbReference type="SUPFAM" id="SSF53150">
    <property type="entry name" value="DNA repair protein MutS, domain II"/>
    <property type="match status" value="1"/>
</dbReference>
<dbReference type="InterPro" id="IPR027417">
    <property type="entry name" value="P-loop_NTPase"/>
</dbReference>
<dbReference type="NCBIfam" id="NF003810">
    <property type="entry name" value="PRK05399.1"/>
    <property type="match status" value="1"/>
</dbReference>
<proteinExistence type="inferred from homology"/>
<keyword evidence="7 9" id="KW-0234">DNA repair</keyword>
<evidence type="ECO:0000256" key="8">
    <source>
        <dbReference type="ARBA" id="ARBA00024647"/>
    </source>
</evidence>
<reference evidence="12" key="1">
    <citation type="submission" date="2021-06" db="EMBL/GenBank/DDBJ databases">
        <title>Description of novel taxa of the family Lachnospiraceae.</title>
        <authorList>
            <person name="Chaplin A.V."/>
            <person name="Sokolova S.R."/>
            <person name="Pikina A.P."/>
            <person name="Korzhanova M."/>
            <person name="Belova V."/>
            <person name="Korostin D."/>
            <person name="Efimov B.A."/>
        </authorList>
    </citation>
    <scope>NUCLEOTIDE SEQUENCE</scope>
    <source>
        <strain evidence="12">ASD5720</strain>
    </source>
</reference>
<dbReference type="NCBIfam" id="TIGR01070">
    <property type="entry name" value="mutS1"/>
    <property type="match status" value="1"/>
</dbReference>
<evidence type="ECO:0000256" key="1">
    <source>
        <dbReference type="ARBA" id="ARBA00006271"/>
    </source>
</evidence>
<dbReference type="Pfam" id="PF05188">
    <property type="entry name" value="MutS_II"/>
    <property type="match status" value="1"/>
</dbReference>
<dbReference type="GO" id="GO:0003684">
    <property type="term" value="F:damaged DNA binding"/>
    <property type="evidence" value="ECO:0007669"/>
    <property type="project" value="UniProtKB-UniRule"/>
</dbReference>
<gene>
    <name evidence="9 12" type="primary">mutS</name>
    <name evidence="12" type="ORF">KTH89_02295</name>
</gene>
<dbReference type="FunFam" id="1.10.1420.10:FF:000001">
    <property type="entry name" value="DNA mismatch repair protein MutS"/>
    <property type="match status" value="1"/>
</dbReference>
<protein>
    <recommendedName>
        <fullName evidence="2 9">DNA mismatch repair protein MutS</fullName>
    </recommendedName>
</protein>
<dbReference type="SUPFAM" id="SSF55271">
    <property type="entry name" value="DNA repair protein MutS, domain I"/>
    <property type="match status" value="1"/>
</dbReference>
<dbReference type="Pfam" id="PF01624">
    <property type="entry name" value="MutS_I"/>
    <property type="match status" value="1"/>
</dbReference>
<evidence type="ECO:0000313" key="12">
    <source>
        <dbReference type="EMBL" id="MBU9735347.1"/>
    </source>
</evidence>
<evidence type="ECO:0000256" key="6">
    <source>
        <dbReference type="ARBA" id="ARBA00023125"/>
    </source>
</evidence>
<dbReference type="InterPro" id="IPR007861">
    <property type="entry name" value="DNA_mismatch_repair_MutS_clamp"/>
</dbReference>
<dbReference type="Pfam" id="PF05192">
    <property type="entry name" value="MutS_III"/>
    <property type="match status" value="1"/>
</dbReference>
<name>A0A949N9G8_9FIRM</name>
<dbReference type="CDD" id="cd03284">
    <property type="entry name" value="ABC_MutS1"/>
    <property type="match status" value="1"/>
</dbReference>
<dbReference type="InterPro" id="IPR016151">
    <property type="entry name" value="DNA_mismatch_repair_MutS_N"/>
</dbReference>
<organism evidence="12 13">
    <name type="scientific">Diplocloster agilis</name>
    <dbReference type="NCBI Taxonomy" id="2850323"/>
    <lineage>
        <taxon>Bacteria</taxon>
        <taxon>Bacillati</taxon>
        <taxon>Bacillota</taxon>
        <taxon>Clostridia</taxon>
        <taxon>Lachnospirales</taxon>
        <taxon>Lachnospiraceae</taxon>
        <taxon>Diplocloster</taxon>
    </lineage>
</organism>
<dbReference type="FunFam" id="3.40.50.300:FF:001579">
    <property type="entry name" value="DNA mismatch repair protein MutS"/>
    <property type="match status" value="1"/>
</dbReference>
<dbReference type="InterPro" id="IPR007696">
    <property type="entry name" value="DNA_mismatch_repair_MutS_core"/>
</dbReference>
<dbReference type="InterPro" id="IPR017261">
    <property type="entry name" value="DNA_mismatch_repair_MutS/MSH"/>
</dbReference>
<dbReference type="GO" id="GO:0030983">
    <property type="term" value="F:mismatched DNA binding"/>
    <property type="evidence" value="ECO:0007669"/>
    <property type="project" value="InterPro"/>
</dbReference>
<dbReference type="Gene3D" id="3.40.1170.10">
    <property type="entry name" value="DNA repair protein MutS, domain I"/>
    <property type="match status" value="1"/>
</dbReference>
<dbReference type="PANTHER" id="PTHR11361:SF34">
    <property type="entry name" value="DNA MISMATCH REPAIR PROTEIN MSH1, MITOCHONDRIAL"/>
    <property type="match status" value="1"/>
</dbReference>
<evidence type="ECO:0000256" key="4">
    <source>
        <dbReference type="ARBA" id="ARBA00022763"/>
    </source>
</evidence>
<dbReference type="AlphaFoldDB" id="A0A949N9G8"/>
<evidence type="ECO:0000256" key="3">
    <source>
        <dbReference type="ARBA" id="ARBA00022741"/>
    </source>
</evidence>
<feature type="domain" description="DNA mismatch repair proteins mutS family" evidence="11">
    <location>
        <begin position="694"/>
        <end position="710"/>
    </location>
</feature>
<dbReference type="InterPro" id="IPR007860">
    <property type="entry name" value="DNA_mmatch_repair_MutS_con_dom"/>
</dbReference>